<accession>A0A2I7N536</accession>
<dbReference type="KEGG" id="nba:CUN60_04300"/>
<protein>
    <recommendedName>
        <fullName evidence="2">TraD/TraG TraM recognition site domain-containing protein</fullName>
    </recommendedName>
</protein>
<keyword evidence="1" id="KW-0812">Transmembrane</keyword>
<feature type="transmembrane region" description="Helical" evidence="1">
    <location>
        <begin position="32"/>
        <end position="49"/>
    </location>
</feature>
<dbReference type="Pfam" id="PF12696">
    <property type="entry name" value="TraG-D_C"/>
    <property type="match status" value="1"/>
</dbReference>
<proteinExistence type="predicted"/>
<keyword evidence="4" id="KW-1185">Reference proteome</keyword>
<keyword evidence="1" id="KW-0472">Membrane</keyword>
<feature type="transmembrane region" description="Helical" evidence="1">
    <location>
        <begin position="56"/>
        <end position="79"/>
    </location>
</feature>
<dbReference type="InterPro" id="IPR032689">
    <property type="entry name" value="TraG-D_C"/>
</dbReference>
<organism evidence="3 4">
    <name type="scientific">Aquella oligotrophica</name>
    <dbReference type="NCBI Taxonomy" id="2067065"/>
    <lineage>
        <taxon>Bacteria</taxon>
        <taxon>Pseudomonadati</taxon>
        <taxon>Pseudomonadota</taxon>
        <taxon>Betaproteobacteria</taxon>
        <taxon>Neisseriales</taxon>
        <taxon>Neisseriaceae</taxon>
        <taxon>Aquella</taxon>
    </lineage>
</organism>
<name>A0A2I7N536_9NEIS</name>
<dbReference type="SUPFAM" id="SSF52540">
    <property type="entry name" value="P-loop containing nucleoside triphosphate hydrolases"/>
    <property type="match status" value="1"/>
</dbReference>
<dbReference type="Gene3D" id="3.40.50.300">
    <property type="entry name" value="P-loop containing nucleotide triphosphate hydrolases"/>
    <property type="match status" value="1"/>
</dbReference>
<evidence type="ECO:0000256" key="1">
    <source>
        <dbReference type="SAM" id="Phobius"/>
    </source>
</evidence>
<feature type="domain" description="TraD/TraG TraM recognition site" evidence="2">
    <location>
        <begin position="446"/>
        <end position="567"/>
    </location>
</feature>
<reference evidence="4" key="1">
    <citation type="submission" date="2017-11" db="EMBL/GenBank/DDBJ databases">
        <authorList>
            <person name="Chan K.G."/>
            <person name="Lee L.S."/>
        </authorList>
    </citation>
    <scope>NUCLEOTIDE SEQUENCE [LARGE SCALE GENOMIC DNA]</scope>
    <source>
        <strain evidence="4">DSM 100970</strain>
    </source>
</reference>
<feature type="transmembrane region" description="Helical" evidence="1">
    <location>
        <begin position="99"/>
        <end position="117"/>
    </location>
</feature>
<dbReference type="EMBL" id="CP024847">
    <property type="protein sequence ID" value="AUR51541.1"/>
    <property type="molecule type" value="Genomic_DNA"/>
</dbReference>
<dbReference type="InterPro" id="IPR027417">
    <property type="entry name" value="P-loop_NTPase"/>
</dbReference>
<dbReference type="Proteomes" id="UP000236655">
    <property type="component" value="Chromosome"/>
</dbReference>
<gene>
    <name evidence="3" type="ORF">CUN60_04300</name>
</gene>
<evidence type="ECO:0000259" key="2">
    <source>
        <dbReference type="Pfam" id="PF12696"/>
    </source>
</evidence>
<keyword evidence="1" id="KW-1133">Transmembrane helix</keyword>
<sequence>MRHFCFSLITAAMAYGSRFLLSSFNFLSKVYIMQNLLDQMFLFLMKYFFIQPYHEVFLMANIYWVAFAYGIFTSFVFYTMKSKNIIVNFIQRLGFGIGILYWGLSTYLLYISLPEVINDYGKKLQAYRREQFTEHILFELLTLFVIGLVGSIVISILLKRKYGTKLQGLIARFTKTNFNSTMSTEQLAKEMSKVQPKEYNPVSYLRIDKKQVFLNWDAEKKQPVYEDYSIFSKKHAQFSGRSQSGKNLGIQPLAIQMMMFGELVIMLDVKNGGDDIMAPLLYKAANELQQPYTYMEFGVSTSFQFNILQTKDVDTLQEIILQLCNIQETSDMATDYYQKQAKKVALSLAQFIANEEQEITIRDLMTIHYDKFFNPSAKDNEKSKIETSLQILADWDCINAKNAISIDELIANGGVWYIQSKTKEAYPIIQALISILLRLPNRKRKVCLIADEFFKYVNKDLTEVFTEGGGKGIHCLVAYQTAALLKAPQLNITSEDMIGTLFTNCSYSYIYGSNDPFIIKQLEKVGGKIKVSVETQHTERGLTLVDKGTGNKSYREQDVPKITNDMLNLLRDRECFLVCAGRPTNRAHTGIIQILPGKFDKDSREFKELRRISREIKSIVQPVFDNDDSTPKSINPFA</sequence>
<dbReference type="AlphaFoldDB" id="A0A2I7N536"/>
<evidence type="ECO:0000313" key="3">
    <source>
        <dbReference type="EMBL" id="AUR51541.1"/>
    </source>
</evidence>
<feature type="transmembrane region" description="Helical" evidence="1">
    <location>
        <begin position="137"/>
        <end position="158"/>
    </location>
</feature>
<evidence type="ECO:0000313" key="4">
    <source>
        <dbReference type="Proteomes" id="UP000236655"/>
    </source>
</evidence>